<accession>A0A2P2ML05</accession>
<organism evidence="1">
    <name type="scientific">Rhizophora mucronata</name>
    <name type="common">Asiatic mangrove</name>
    <dbReference type="NCBI Taxonomy" id="61149"/>
    <lineage>
        <taxon>Eukaryota</taxon>
        <taxon>Viridiplantae</taxon>
        <taxon>Streptophyta</taxon>
        <taxon>Embryophyta</taxon>
        <taxon>Tracheophyta</taxon>
        <taxon>Spermatophyta</taxon>
        <taxon>Magnoliopsida</taxon>
        <taxon>eudicotyledons</taxon>
        <taxon>Gunneridae</taxon>
        <taxon>Pentapetalae</taxon>
        <taxon>rosids</taxon>
        <taxon>fabids</taxon>
        <taxon>Malpighiales</taxon>
        <taxon>Rhizophoraceae</taxon>
        <taxon>Rhizophora</taxon>
    </lineage>
</organism>
<dbReference type="EMBL" id="GGEC01050424">
    <property type="protein sequence ID" value="MBX30908.1"/>
    <property type="molecule type" value="Transcribed_RNA"/>
</dbReference>
<name>A0A2P2ML05_RHIMU</name>
<proteinExistence type="predicted"/>
<evidence type="ECO:0000313" key="1">
    <source>
        <dbReference type="EMBL" id="MBX30908.1"/>
    </source>
</evidence>
<reference evidence="1" key="1">
    <citation type="submission" date="2018-02" db="EMBL/GenBank/DDBJ databases">
        <title>Rhizophora mucronata_Transcriptome.</title>
        <authorList>
            <person name="Meera S.P."/>
            <person name="Sreeshan A."/>
            <person name="Augustine A."/>
        </authorList>
    </citation>
    <scope>NUCLEOTIDE SEQUENCE</scope>
    <source>
        <tissue evidence="1">Leaf</tissue>
    </source>
</reference>
<sequence>MRILLHSDPISIKILRWWIYKVLLLCVKQTPSLARQPMNKHFQELGFHLSKW</sequence>
<dbReference type="AlphaFoldDB" id="A0A2P2ML05"/>
<protein>
    <submittedName>
        <fullName evidence="1">Uncharacterized protein</fullName>
    </submittedName>
</protein>